<evidence type="ECO:0000313" key="2">
    <source>
        <dbReference type="Proteomes" id="UP001148737"/>
    </source>
</evidence>
<name>A0ACC1QI30_9HYPO</name>
<sequence length="244" mass="25886">MPNQQPDANLMLRAQQMANQQRAAVQIQQQQVHHQQRPNSAVQQNGQGSPPMHNGMNGINQQTFMNNAQAMMAAYNANNANRTGGAANGMHMQNGVPNGSPGPRIPTQLPPNIAAQLTQLENQFRAKNPNLTPEQSRQLATEHLTRAMMAQRQSALNAAAGVTALISTLPCFGQQQQQQAAAAAAAQAKQQQAQQQNGQQGQQAAQQQVQGQQLSGNSAAGSPVPQTVHQRQSSGSATPSSTGK</sequence>
<organism evidence="1 2">
    <name type="scientific">Lecanicillium saksenae</name>
    <dbReference type="NCBI Taxonomy" id="468837"/>
    <lineage>
        <taxon>Eukaryota</taxon>
        <taxon>Fungi</taxon>
        <taxon>Dikarya</taxon>
        <taxon>Ascomycota</taxon>
        <taxon>Pezizomycotina</taxon>
        <taxon>Sordariomycetes</taxon>
        <taxon>Hypocreomycetidae</taxon>
        <taxon>Hypocreales</taxon>
        <taxon>Cordycipitaceae</taxon>
        <taxon>Lecanicillium</taxon>
    </lineage>
</organism>
<dbReference type="EMBL" id="JANAKD010001882">
    <property type="protein sequence ID" value="KAJ3475893.1"/>
    <property type="molecule type" value="Genomic_DNA"/>
</dbReference>
<dbReference type="Proteomes" id="UP001148737">
    <property type="component" value="Unassembled WGS sequence"/>
</dbReference>
<protein>
    <submittedName>
        <fullName evidence="1">Uncharacterized protein</fullName>
    </submittedName>
</protein>
<accession>A0ACC1QI30</accession>
<keyword evidence="2" id="KW-1185">Reference proteome</keyword>
<evidence type="ECO:0000313" key="1">
    <source>
        <dbReference type="EMBL" id="KAJ3475893.1"/>
    </source>
</evidence>
<gene>
    <name evidence="1" type="ORF">NLG97_g9307</name>
</gene>
<comment type="caution">
    <text evidence="1">The sequence shown here is derived from an EMBL/GenBank/DDBJ whole genome shotgun (WGS) entry which is preliminary data.</text>
</comment>
<proteinExistence type="predicted"/>
<reference evidence="1" key="1">
    <citation type="submission" date="2022-07" db="EMBL/GenBank/DDBJ databases">
        <title>Genome Sequence of Lecanicillium saksenae.</title>
        <authorList>
            <person name="Buettner E."/>
        </authorList>
    </citation>
    <scope>NUCLEOTIDE SEQUENCE</scope>
    <source>
        <strain evidence="1">VT-O1</strain>
    </source>
</reference>